<dbReference type="STRING" id="744872.Spica_0941"/>
<keyword evidence="7 8" id="KW-0472">Membrane</keyword>
<keyword evidence="11" id="KW-1185">Reference proteome</keyword>
<evidence type="ECO:0000313" key="11">
    <source>
        <dbReference type="Proteomes" id="UP000000503"/>
    </source>
</evidence>
<feature type="transmembrane region" description="Helical" evidence="8">
    <location>
        <begin position="152"/>
        <end position="172"/>
    </location>
</feature>
<evidence type="ECO:0000256" key="2">
    <source>
        <dbReference type="ARBA" id="ARBA00022448"/>
    </source>
</evidence>
<evidence type="ECO:0000259" key="9">
    <source>
        <dbReference type="PROSITE" id="PS50850"/>
    </source>
</evidence>
<dbReference type="GO" id="GO:0030395">
    <property type="term" value="F:lactose binding"/>
    <property type="evidence" value="ECO:0007669"/>
    <property type="project" value="TreeGrafter"/>
</dbReference>
<evidence type="ECO:0000313" key="10">
    <source>
        <dbReference type="EMBL" id="AEJ19091.1"/>
    </source>
</evidence>
<feature type="transmembrane region" description="Helical" evidence="8">
    <location>
        <begin position="93"/>
        <end position="116"/>
    </location>
</feature>
<accession>F8F2H6</accession>
<protein>
    <submittedName>
        <fullName evidence="10">Major facilitator superfamily MFS_1</fullName>
    </submittedName>
</protein>
<keyword evidence="3" id="KW-1003">Cell membrane</keyword>
<feature type="domain" description="Major facilitator superfamily (MFS) profile" evidence="9">
    <location>
        <begin position="195"/>
        <end position="387"/>
    </location>
</feature>
<dbReference type="GO" id="GO:0015528">
    <property type="term" value="F:lactose:proton symporter activity"/>
    <property type="evidence" value="ECO:0007669"/>
    <property type="project" value="TreeGrafter"/>
</dbReference>
<keyword evidence="6 8" id="KW-1133">Transmembrane helix</keyword>
<evidence type="ECO:0000256" key="6">
    <source>
        <dbReference type="ARBA" id="ARBA00022989"/>
    </source>
</evidence>
<dbReference type="EMBL" id="CP002868">
    <property type="protein sequence ID" value="AEJ19091.1"/>
    <property type="molecule type" value="Genomic_DNA"/>
</dbReference>
<sequence>MNLGIVFFFAFTVYGVASPYLSVLVRDLGYPPSMVGLLLGLFEIAGIVGPFFIGRYSDSRGRYRPGLFIVLLIIPLALIPLLIWRHILVTTIALILLAFGIRSIIPLLDAAATLLLTKKDDYGKIRSIGSLSFVLTALLLQFTPVLQPHTAFAIGIWLGITALAAMITLPLLREGAIHQPEFKNEIEPTLSNNAGTHPAFPPVFIIGLIIIALGRLSMAPIASFFSLYVSEELHWNAVGLMWALSAVSEIPFMFISGRLLRKYGAAPLIALSMVAVIARLGFYAFYPTMGGAIIGQLLHSLCYGLFHPAAVAFVSTHVPPQKRAVGLTMYISLGVGLPTFIGSALGGYVVEFFGYRILFGSYTIFSFIGLIVYVIFRQSLSEKTEGR</sequence>
<dbReference type="HOGENOM" id="CLU_013133_6_1_12"/>
<feature type="transmembrane region" description="Helical" evidence="8">
    <location>
        <begin position="235"/>
        <end position="255"/>
    </location>
</feature>
<evidence type="ECO:0000256" key="7">
    <source>
        <dbReference type="ARBA" id="ARBA00023136"/>
    </source>
</evidence>
<dbReference type="Proteomes" id="UP000000503">
    <property type="component" value="Chromosome"/>
</dbReference>
<feature type="transmembrane region" description="Helical" evidence="8">
    <location>
        <begin position="33"/>
        <end position="54"/>
    </location>
</feature>
<dbReference type="Gene3D" id="1.20.1250.20">
    <property type="entry name" value="MFS general substrate transporter like domains"/>
    <property type="match status" value="2"/>
</dbReference>
<proteinExistence type="predicted"/>
<dbReference type="InterPro" id="IPR036259">
    <property type="entry name" value="MFS_trans_sf"/>
</dbReference>
<dbReference type="GO" id="GO:0005886">
    <property type="term" value="C:plasma membrane"/>
    <property type="evidence" value="ECO:0007669"/>
    <property type="project" value="UniProtKB-SubCell"/>
</dbReference>
<keyword evidence="2" id="KW-0813">Transport</keyword>
<evidence type="ECO:0000256" key="1">
    <source>
        <dbReference type="ARBA" id="ARBA00004429"/>
    </source>
</evidence>
<comment type="subcellular location">
    <subcellularLocation>
        <location evidence="1">Cell inner membrane</location>
        <topology evidence="1">Multi-pass membrane protein</topology>
    </subcellularLocation>
</comment>
<dbReference type="KEGG" id="scd:Spica_0941"/>
<dbReference type="Pfam" id="PF12832">
    <property type="entry name" value="MFS_1_like"/>
    <property type="match status" value="1"/>
</dbReference>
<organism evidence="10 11">
    <name type="scientific">Gracilinema caldarium (strain ATCC 51460 / DSM 7334 / H1)</name>
    <name type="common">Treponema caldarium</name>
    <dbReference type="NCBI Taxonomy" id="744872"/>
    <lineage>
        <taxon>Bacteria</taxon>
        <taxon>Pseudomonadati</taxon>
        <taxon>Spirochaetota</taxon>
        <taxon>Spirochaetia</taxon>
        <taxon>Spirochaetales</taxon>
        <taxon>Breznakiellaceae</taxon>
        <taxon>Gracilinema</taxon>
    </lineage>
</organism>
<dbReference type="OrthoDB" id="357677at2"/>
<dbReference type="InterPro" id="IPR020846">
    <property type="entry name" value="MFS_dom"/>
</dbReference>
<reference evidence="11" key="1">
    <citation type="journal article" date="2013" name="Stand. Genomic Sci.">
        <title>Genome sequence of the thermophilic fresh-water bacterium Spirochaeta caldaria type strain (H1(T)), reclassification of Spirochaeta caldaria, Spirochaeta stenostrepta, and Spirochaeta zuelzerae in the genus Treponema as Treponema caldaria comb. nov., Treponema stenostrepta comb. nov., and Treponema zuelzerae comb. nov., and emendation of the genus Treponema.</title>
        <authorList>
            <person name="Abt B."/>
            <person name="Goker M."/>
            <person name="Scheuner C."/>
            <person name="Han C."/>
            <person name="Lu M."/>
            <person name="Misra M."/>
            <person name="Lapidus A."/>
            <person name="Nolan M."/>
            <person name="Lucas S."/>
            <person name="Hammon N."/>
            <person name="Deshpande S."/>
            <person name="Cheng J.F."/>
            <person name="Tapia R."/>
            <person name="Goodwin L.A."/>
            <person name="Pitluck S."/>
            <person name="Liolios K."/>
            <person name="Pagani I."/>
            <person name="Ivanova N."/>
            <person name="Mavromatis K."/>
            <person name="Mikhailova N."/>
            <person name="Huntemann M."/>
            <person name="Pati A."/>
            <person name="Chen A."/>
            <person name="Palaniappan K."/>
            <person name="Land M."/>
            <person name="Hauser L."/>
            <person name="Jeffries C.D."/>
            <person name="Rohde M."/>
            <person name="Spring S."/>
            <person name="Gronow S."/>
            <person name="Detter J.C."/>
            <person name="Bristow J."/>
            <person name="Eisen J.A."/>
            <person name="Markowitz V."/>
            <person name="Hugenholtz P."/>
            <person name="Kyrpides N.C."/>
            <person name="Woyke T."/>
            <person name="Klenk H.P."/>
        </authorList>
    </citation>
    <scope>NUCLEOTIDE SEQUENCE</scope>
    <source>
        <strain evidence="11">ATCC 51460 / DSM 7334 / H1</strain>
    </source>
</reference>
<evidence type="ECO:0000256" key="3">
    <source>
        <dbReference type="ARBA" id="ARBA00022475"/>
    </source>
</evidence>
<feature type="transmembrane region" description="Helical" evidence="8">
    <location>
        <begin position="203"/>
        <end position="229"/>
    </location>
</feature>
<feature type="transmembrane region" description="Helical" evidence="8">
    <location>
        <begin position="355"/>
        <end position="376"/>
    </location>
</feature>
<dbReference type="RefSeq" id="WP_013968402.1">
    <property type="nucleotide sequence ID" value="NC_015732.1"/>
</dbReference>
<feature type="transmembrane region" description="Helical" evidence="8">
    <location>
        <begin position="128"/>
        <end position="146"/>
    </location>
</feature>
<evidence type="ECO:0000256" key="8">
    <source>
        <dbReference type="SAM" id="Phobius"/>
    </source>
</evidence>
<feature type="transmembrane region" description="Helical" evidence="8">
    <location>
        <begin position="66"/>
        <end position="87"/>
    </location>
</feature>
<keyword evidence="5 8" id="KW-0812">Transmembrane</keyword>
<name>F8F2H6_GRAC1</name>
<dbReference type="InterPro" id="IPR024989">
    <property type="entry name" value="MFS_assoc_dom"/>
</dbReference>
<feature type="transmembrane region" description="Helical" evidence="8">
    <location>
        <begin position="327"/>
        <end position="349"/>
    </location>
</feature>
<evidence type="ECO:0000256" key="5">
    <source>
        <dbReference type="ARBA" id="ARBA00022692"/>
    </source>
</evidence>
<feature type="transmembrane region" description="Helical" evidence="8">
    <location>
        <begin position="267"/>
        <end position="286"/>
    </location>
</feature>
<dbReference type="AlphaFoldDB" id="F8F2H6"/>
<keyword evidence="4" id="KW-0997">Cell inner membrane</keyword>
<dbReference type="eggNOG" id="COG2814">
    <property type="taxonomic scope" value="Bacteria"/>
</dbReference>
<dbReference type="SUPFAM" id="SSF103473">
    <property type="entry name" value="MFS general substrate transporter"/>
    <property type="match status" value="1"/>
</dbReference>
<feature type="transmembrane region" description="Helical" evidence="8">
    <location>
        <begin position="292"/>
        <end position="315"/>
    </location>
</feature>
<evidence type="ECO:0000256" key="4">
    <source>
        <dbReference type="ARBA" id="ARBA00022519"/>
    </source>
</evidence>
<dbReference type="PROSITE" id="PS50850">
    <property type="entry name" value="MFS"/>
    <property type="match status" value="1"/>
</dbReference>
<dbReference type="PANTHER" id="PTHR23522:SF10">
    <property type="entry name" value="3-PHENYLPROPIONIC ACID TRANSPORTER-RELATED"/>
    <property type="match status" value="1"/>
</dbReference>
<dbReference type="PANTHER" id="PTHR23522">
    <property type="entry name" value="BLL5896 PROTEIN"/>
    <property type="match status" value="1"/>
</dbReference>
<gene>
    <name evidence="10" type="ordered locus">Spica_0941</name>
</gene>